<dbReference type="AlphaFoldDB" id="A0A545ARN4"/>
<dbReference type="InterPro" id="IPR028082">
    <property type="entry name" value="Peripla_BP_I"/>
</dbReference>
<organism evidence="6 7">
    <name type="scientific">Cryptosporangium phraense</name>
    <dbReference type="NCBI Taxonomy" id="2593070"/>
    <lineage>
        <taxon>Bacteria</taxon>
        <taxon>Bacillati</taxon>
        <taxon>Actinomycetota</taxon>
        <taxon>Actinomycetes</taxon>
        <taxon>Cryptosporangiales</taxon>
        <taxon>Cryptosporangiaceae</taxon>
        <taxon>Cryptosporangium</taxon>
    </lineage>
</organism>
<keyword evidence="7" id="KW-1185">Reference proteome</keyword>
<dbReference type="GO" id="GO:0003700">
    <property type="term" value="F:DNA-binding transcription factor activity"/>
    <property type="evidence" value="ECO:0007669"/>
    <property type="project" value="TreeGrafter"/>
</dbReference>
<dbReference type="InterPro" id="IPR046335">
    <property type="entry name" value="LacI/GalR-like_sensor"/>
</dbReference>
<reference evidence="6 7" key="1">
    <citation type="submission" date="2019-07" db="EMBL/GenBank/DDBJ databases">
        <title>Cryptosporangium phraense sp. nov., isolated from plant litter.</title>
        <authorList>
            <person name="Suriyachadkun C."/>
        </authorList>
    </citation>
    <scope>NUCLEOTIDE SEQUENCE [LARGE SCALE GENOMIC DNA]</scope>
    <source>
        <strain evidence="6 7">A-T 5661</strain>
    </source>
</reference>
<evidence type="ECO:0000256" key="2">
    <source>
        <dbReference type="ARBA" id="ARBA00023125"/>
    </source>
</evidence>
<protein>
    <submittedName>
        <fullName evidence="6">Substrate-binding domain-containing protein</fullName>
    </submittedName>
</protein>
<dbReference type="Gene3D" id="3.40.50.2300">
    <property type="match status" value="2"/>
</dbReference>
<sequence length="313" mass="32660">MPDGQPDDVGRHGELGAGRAGVQGSGQRRQRGQIRVEAERADARDEQQSREPRTTRHVLPPYDPGLAATVAALSDRVTARGQTLYLTLVTTDAARDAVLAHASGGLLDGVILRSTHGDDPLFRGLLAAGTPAVVFGEPLGAGRKLPHVKVDDRAGARTMARHLTERGYREIALITGPLDTASARNRLAGFRDVLGADRPAVSASAYSTLDGHAAMRSLLREGRPDAVFAASDVLASGALLALREAGLRVPADVALGGFDDSGLAQRSDPPLTTVRIAFDEQAEAAVSLLARVIAGESPESVTGPATLVVRAST</sequence>
<evidence type="ECO:0000256" key="3">
    <source>
        <dbReference type="ARBA" id="ARBA00023163"/>
    </source>
</evidence>
<dbReference type="Proteomes" id="UP000317982">
    <property type="component" value="Unassembled WGS sequence"/>
</dbReference>
<evidence type="ECO:0000256" key="4">
    <source>
        <dbReference type="SAM" id="MobiDB-lite"/>
    </source>
</evidence>
<keyword evidence="1" id="KW-0805">Transcription regulation</keyword>
<feature type="domain" description="Transcriptional regulator LacI/GalR-like sensor" evidence="5">
    <location>
        <begin position="160"/>
        <end position="313"/>
    </location>
</feature>
<evidence type="ECO:0000313" key="7">
    <source>
        <dbReference type="Proteomes" id="UP000317982"/>
    </source>
</evidence>
<evidence type="ECO:0000313" key="6">
    <source>
        <dbReference type="EMBL" id="TQS43967.1"/>
    </source>
</evidence>
<dbReference type="Pfam" id="PF13377">
    <property type="entry name" value="Peripla_BP_3"/>
    <property type="match status" value="1"/>
</dbReference>
<evidence type="ECO:0000256" key="1">
    <source>
        <dbReference type="ARBA" id="ARBA00023015"/>
    </source>
</evidence>
<dbReference type="SUPFAM" id="SSF53822">
    <property type="entry name" value="Periplasmic binding protein-like I"/>
    <property type="match status" value="1"/>
</dbReference>
<keyword evidence="2" id="KW-0238">DNA-binding</keyword>
<feature type="region of interest" description="Disordered" evidence="4">
    <location>
        <begin position="1"/>
        <end position="62"/>
    </location>
</feature>
<feature type="compositionally biased region" description="Basic and acidic residues" evidence="4">
    <location>
        <begin position="34"/>
        <end position="54"/>
    </location>
</feature>
<keyword evidence="3" id="KW-0804">Transcription</keyword>
<comment type="caution">
    <text evidence="6">The sequence shown here is derived from an EMBL/GenBank/DDBJ whole genome shotgun (WGS) entry which is preliminary data.</text>
</comment>
<gene>
    <name evidence="6" type="ORF">FL583_16025</name>
</gene>
<dbReference type="InParanoid" id="A0A545ARN4"/>
<dbReference type="PANTHER" id="PTHR30146">
    <property type="entry name" value="LACI-RELATED TRANSCRIPTIONAL REPRESSOR"/>
    <property type="match status" value="1"/>
</dbReference>
<feature type="compositionally biased region" description="Gly residues" evidence="4">
    <location>
        <begin position="15"/>
        <end position="24"/>
    </location>
</feature>
<accession>A0A545ARN4</accession>
<dbReference type="GO" id="GO:0000976">
    <property type="term" value="F:transcription cis-regulatory region binding"/>
    <property type="evidence" value="ECO:0007669"/>
    <property type="project" value="TreeGrafter"/>
</dbReference>
<evidence type="ECO:0000259" key="5">
    <source>
        <dbReference type="Pfam" id="PF13377"/>
    </source>
</evidence>
<dbReference type="EMBL" id="VIRS01000010">
    <property type="protein sequence ID" value="TQS43967.1"/>
    <property type="molecule type" value="Genomic_DNA"/>
</dbReference>
<dbReference type="CDD" id="cd06267">
    <property type="entry name" value="PBP1_LacI_sugar_binding-like"/>
    <property type="match status" value="1"/>
</dbReference>
<proteinExistence type="predicted"/>
<dbReference type="PANTHER" id="PTHR30146:SF109">
    <property type="entry name" value="HTH-TYPE TRANSCRIPTIONAL REGULATOR GALS"/>
    <property type="match status" value="1"/>
</dbReference>
<dbReference type="OrthoDB" id="4268837at2"/>
<name>A0A545ARN4_9ACTN</name>